<protein>
    <submittedName>
        <fullName evidence="1">Uncharacterized protein</fullName>
    </submittedName>
</protein>
<name>C6LFH6_9FIRM</name>
<keyword evidence="2" id="KW-1185">Reference proteome</keyword>
<comment type="caution">
    <text evidence="1">The sequence shown here is derived from an EMBL/GenBank/DDBJ whole genome shotgun (WGS) entry which is preliminary data.</text>
</comment>
<accession>C6LFH6</accession>
<evidence type="ECO:0000313" key="2">
    <source>
        <dbReference type="Proteomes" id="UP000005561"/>
    </source>
</evidence>
<organism evidence="1 2">
    <name type="scientific">Marvinbryantia formatexigens DSM 14469</name>
    <dbReference type="NCBI Taxonomy" id="478749"/>
    <lineage>
        <taxon>Bacteria</taxon>
        <taxon>Bacillati</taxon>
        <taxon>Bacillota</taxon>
        <taxon>Clostridia</taxon>
        <taxon>Lachnospirales</taxon>
        <taxon>Lachnospiraceae</taxon>
        <taxon>Marvinbryantia</taxon>
    </lineage>
</organism>
<proteinExistence type="predicted"/>
<dbReference type="STRING" id="168384.SAMN05660368_02112"/>
<evidence type="ECO:0000313" key="1">
    <source>
        <dbReference type="EMBL" id="EET60561.1"/>
    </source>
</evidence>
<gene>
    <name evidence="1" type="ORF">BRYFOR_07379</name>
</gene>
<dbReference type="Proteomes" id="UP000005561">
    <property type="component" value="Unassembled WGS sequence"/>
</dbReference>
<sequence length="150" mass="17310">MDGPVFFDKYFLFPAKQETGRCILRQSDSDNAPKHTFIPSQVPCLHWHLTLVRKWKRCYNETYPGFIFSSESGKGEVGRNMFGRKKAVKKEYDRQNQKPVLHCSICTGETVAGFKDLRTGKFEEVMLIKGAKDLAEFKSLYGIEEIAKEY</sequence>
<dbReference type="AlphaFoldDB" id="C6LFH6"/>
<dbReference type="eggNOG" id="ENOG5032Y3J">
    <property type="taxonomic scope" value="Bacteria"/>
</dbReference>
<reference evidence="1" key="1">
    <citation type="submission" date="2009-07" db="EMBL/GenBank/DDBJ databases">
        <authorList>
            <person name="Weinstock G."/>
            <person name="Sodergren E."/>
            <person name="Clifton S."/>
            <person name="Fulton L."/>
            <person name="Fulton B."/>
            <person name="Courtney L."/>
            <person name="Fronick C."/>
            <person name="Harrison M."/>
            <person name="Strong C."/>
            <person name="Farmer C."/>
            <person name="Delahaunty K."/>
            <person name="Markovic C."/>
            <person name="Hall O."/>
            <person name="Minx P."/>
            <person name="Tomlinson C."/>
            <person name="Mitreva M."/>
            <person name="Nelson J."/>
            <person name="Hou S."/>
            <person name="Wollam A."/>
            <person name="Pepin K.H."/>
            <person name="Johnson M."/>
            <person name="Bhonagiri V."/>
            <person name="Nash W.E."/>
            <person name="Warren W."/>
            <person name="Chinwalla A."/>
            <person name="Mardis E.R."/>
            <person name="Wilson R.K."/>
        </authorList>
    </citation>
    <scope>NUCLEOTIDE SEQUENCE [LARGE SCALE GENOMIC DNA]</scope>
    <source>
        <strain evidence="1">DSM 14469</strain>
    </source>
</reference>
<dbReference type="EMBL" id="ACCL02000010">
    <property type="protein sequence ID" value="EET60561.1"/>
    <property type="molecule type" value="Genomic_DNA"/>
</dbReference>